<proteinExistence type="predicted"/>
<name>A0A0V0HCE7_SOLCH</name>
<sequence length="82" mass="9712">MSMLPSLLQFQLSYHMPLPFSDVSNIEIFTNQNFKRWQEWIFSLFDVHGVAHALLHYQPGAYVDNKSLSLWQYANKVCRHII</sequence>
<organism evidence="1">
    <name type="scientific">Solanum chacoense</name>
    <name type="common">Chaco potato</name>
    <dbReference type="NCBI Taxonomy" id="4108"/>
    <lineage>
        <taxon>Eukaryota</taxon>
        <taxon>Viridiplantae</taxon>
        <taxon>Streptophyta</taxon>
        <taxon>Embryophyta</taxon>
        <taxon>Tracheophyta</taxon>
        <taxon>Spermatophyta</taxon>
        <taxon>Magnoliopsida</taxon>
        <taxon>eudicotyledons</taxon>
        <taxon>Gunneridae</taxon>
        <taxon>Pentapetalae</taxon>
        <taxon>asterids</taxon>
        <taxon>lamiids</taxon>
        <taxon>Solanales</taxon>
        <taxon>Solanaceae</taxon>
        <taxon>Solanoideae</taxon>
        <taxon>Solaneae</taxon>
        <taxon>Solanum</taxon>
    </lineage>
</organism>
<dbReference type="AlphaFoldDB" id="A0A0V0HCE7"/>
<reference evidence="1" key="1">
    <citation type="submission" date="2015-12" db="EMBL/GenBank/DDBJ databases">
        <title>Gene expression during late stages of embryo sac development: a critical building block for successful pollen-pistil interactions.</title>
        <authorList>
            <person name="Liu Y."/>
            <person name="Joly V."/>
            <person name="Sabar M."/>
            <person name="Matton D.P."/>
        </authorList>
    </citation>
    <scope>NUCLEOTIDE SEQUENCE</scope>
</reference>
<dbReference type="EMBL" id="GEDG01021894">
    <property type="protein sequence ID" value="JAP17933.1"/>
    <property type="molecule type" value="Transcribed_RNA"/>
</dbReference>
<protein>
    <submittedName>
        <fullName evidence="1">Putative ovule protein</fullName>
    </submittedName>
</protein>
<evidence type="ECO:0000313" key="1">
    <source>
        <dbReference type="EMBL" id="JAP17933.1"/>
    </source>
</evidence>
<accession>A0A0V0HCE7</accession>